<accession>A0AAV2HNF8</accession>
<keyword evidence="4" id="KW-0479">Metal-binding</keyword>
<evidence type="ECO:0000256" key="4">
    <source>
        <dbReference type="ARBA" id="ARBA00022723"/>
    </source>
</evidence>
<dbReference type="Pfam" id="PF13695">
    <property type="entry name" value="Zn_ribbon_3CxxC"/>
    <property type="match status" value="1"/>
</dbReference>
<evidence type="ECO:0000256" key="3">
    <source>
        <dbReference type="ARBA" id="ARBA00022490"/>
    </source>
</evidence>
<proteinExistence type="inferred from homology"/>
<evidence type="ECO:0000256" key="5">
    <source>
        <dbReference type="ARBA" id="ARBA00022771"/>
    </source>
</evidence>
<dbReference type="GO" id="GO:0006412">
    <property type="term" value="P:translation"/>
    <property type="evidence" value="ECO:0007669"/>
    <property type="project" value="TreeGrafter"/>
</dbReference>
<dbReference type="AlphaFoldDB" id="A0AAV2HNF8"/>
<keyword evidence="8" id="KW-0694">RNA-binding</keyword>
<protein>
    <recommendedName>
        <fullName evidence="11">3CxxC-type domain-containing protein</fullName>
    </recommendedName>
</protein>
<keyword evidence="2" id="KW-0217">Developmental protein</keyword>
<evidence type="ECO:0000256" key="9">
    <source>
        <dbReference type="ARBA" id="ARBA00022943"/>
    </source>
</evidence>
<organism evidence="12 13">
    <name type="scientific">Lymnaea stagnalis</name>
    <name type="common">Great pond snail</name>
    <name type="synonym">Helix stagnalis</name>
    <dbReference type="NCBI Taxonomy" id="6523"/>
    <lineage>
        <taxon>Eukaryota</taxon>
        <taxon>Metazoa</taxon>
        <taxon>Spiralia</taxon>
        <taxon>Lophotrochozoa</taxon>
        <taxon>Mollusca</taxon>
        <taxon>Gastropoda</taxon>
        <taxon>Heterobranchia</taxon>
        <taxon>Euthyneura</taxon>
        <taxon>Panpulmonata</taxon>
        <taxon>Hygrophila</taxon>
        <taxon>Lymnaeoidea</taxon>
        <taxon>Lymnaeidae</taxon>
        <taxon>Lymnaea</taxon>
    </lineage>
</organism>
<keyword evidence="3" id="KW-0963">Cytoplasm</keyword>
<comment type="caution">
    <text evidence="12">The sequence shown here is derived from an EMBL/GenBank/DDBJ whole genome shotgun (WGS) entry which is preliminary data.</text>
</comment>
<evidence type="ECO:0000256" key="6">
    <source>
        <dbReference type="ARBA" id="ARBA00022782"/>
    </source>
</evidence>
<dbReference type="GO" id="GO:0048477">
    <property type="term" value="P:oogenesis"/>
    <property type="evidence" value="ECO:0007669"/>
    <property type="project" value="UniProtKB-KW"/>
</dbReference>
<comment type="subcellular location">
    <subcellularLocation>
        <location evidence="1">Cytoplasm</location>
    </subcellularLocation>
</comment>
<sequence length="103" mass="12081">MNRNENMQRMYGFFRCSQCDKLWESSHVYCEPGTDEPRYGQECKDCRVVCMPYRVERIVCSGCGHEECTCDEDERLARHINPNRAHRIDLCGKCRSGNYCTKA</sequence>
<evidence type="ECO:0000256" key="8">
    <source>
        <dbReference type="ARBA" id="ARBA00022884"/>
    </source>
</evidence>
<feature type="domain" description="3CxxC-type" evidence="11">
    <location>
        <begin position="9"/>
        <end position="97"/>
    </location>
</feature>
<dbReference type="PANTHER" id="PTHR31054:SF3">
    <property type="entry name" value="ZYGOTE ARREST PROTEIN 1-LIKE"/>
    <property type="match status" value="1"/>
</dbReference>
<dbReference type="SMART" id="SM01328">
    <property type="entry name" value="zf-3CxxC"/>
    <property type="match status" value="1"/>
</dbReference>
<keyword evidence="5" id="KW-0863">Zinc-finger</keyword>
<keyword evidence="9" id="KW-0896">Oogenesis</keyword>
<dbReference type="GO" id="GO:0008270">
    <property type="term" value="F:zinc ion binding"/>
    <property type="evidence" value="ECO:0007669"/>
    <property type="project" value="UniProtKB-KW"/>
</dbReference>
<evidence type="ECO:0000313" key="12">
    <source>
        <dbReference type="EMBL" id="CAL1533706.1"/>
    </source>
</evidence>
<evidence type="ECO:0000259" key="11">
    <source>
        <dbReference type="SMART" id="SM01328"/>
    </source>
</evidence>
<dbReference type="PANTHER" id="PTHR31054">
    <property type="entry name" value="ZYGOTE ARREST PROTEIN 1-LIKE ISOFORM X1"/>
    <property type="match status" value="1"/>
</dbReference>
<name>A0AAV2HNF8_LYMST</name>
<evidence type="ECO:0000256" key="7">
    <source>
        <dbReference type="ARBA" id="ARBA00022833"/>
    </source>
</evidence>
<evidence type="ECO:0000313" key="13">
    <source>
        <dbReference type="Proteomes" id="UP001497497"/>
    </source>
</evidence>
<reference evidence="12 13" key="1">
    <citation type="submission" date="2024-04" db="EMBL/GenBank/DDBJ databases">
        <authorList>
            <consortium name="Genoscope - CEA"/>
            <person name="William W."/>
        </authorList>
    </citation>
    <scope>NUCLEOTIDE SEQUENCE [LARGE SCALE GENOMIC DNA]</scope>
</reference>
<dbReference type="GO" id="GO:0003729">
    <property type="term" value="F:mRNA binding"/>
    <property type="evidence" value="ECO:0007669"/>
    <property type="project" value="UniProtKB-ARBA"/>
</dbReference>
<dbReference type="Proteomes" id="UP001497497">
    <property type="component" value="Unassembled WGS sequence"/>
</dbReference>
<dbReference type="GO" id="GO:0017148">
    <property type="term" value="P:negative regulation of translation"/>
    <property type="evidence" value="ECO:0007669"/>
    <property type="project" value="UniProtKB-ARBA"/>
</dbReference>
<dbReference type="EMBL" id="CAXITT010000150">
    <property type="protein sequence ID" value="CAL1533706.1"/>
    <property type="molecule type" value="Genomic_DNA"/>
</dbReference>
<dbReference type="GO" id="GO:0005737">
    <property type="term" value="C:cytoplasm"/>
    <property type="evidence" value="ECO:0007669"/>
    <property type="project" value="UniProtKB-SubCell"/>
</dbReference>
<keyword evidence="7" id="KW-0862">Zinc</keyword>
<dbReference type="InterPro" id="IPR027377">
    <property type="entry name" value="ZAR1/RTP1-5-like_Znf-3CxxC"/>
</dbReference>
<evidence type="ECO:0000256" key="1">
    <source>
        <dbReference type="ARBA" id="ARBA00004496"/>
    </source>
</evidence>
<keyword evidence="6" id="KW-0221">Differentiation</keyword>
<evidence type="ECO:0000256" key="10">
    <source>
        <dbReference type="ARBA" id="ARBA00034699"/>
    </source>
</evidence>
<dbReference type="InterPro" id="IPR026775">
    <property type="entry name" value="Zar1"/>
</dbReference>
<gene>
    <name evidence="12" type="ORF">GSLYS_00007666001</name>
</gene>
<keyword evidence="13" id="KW-1185">Reference proteome</keyword>
<evidence type="ECO:0000256" key="2">
    <source>
        <dbReference type="ARBA" id="ARBA00022473"/>
    </source>
</evidence>
<comment type="similarity">
    <text evidence="10">Belongs to the ZAR1 family.</text>
</comment>